<accession>A0A3B0ZQT2</accession>
<proteinExistence type="predicted"/>
<name>A0A3B0ZQT2_9ZZZZ</name>
<protein>
    <submittedName>
        <fullName evidence="1">Uncharacterized protein</fullName>
    </submittedName>
</protein>
<sequence length="160" mass="18125">MKRLALTYILCSLLSAPAIARETALGSKSQSFILATGHKIVVKHKTIIIYSKNGNELVRNTKIIRGSDETKSCPSDGFLGIAKKGLYFTVEQSNCGGWNLIVEYITFRYSKNDNKFYLHKLGLSYLDRRAPNKKTKDIVYSRHYFGLVNFSKVSTGMLYR</sequence>
<dbReference type="EMBL" id="UOFL01000257">
    <property type="protein sequence ID" value="VAW82956.1"/>
    <property type="molecule type" value="Genomic_DNA"/>
</dbReference>
<gene>
    <name evidence="1" type="ORF">MNBD_GAMMA12-3088</name>
</gene>
<dbReference type="AlphaFoldDB" id="A0A3B0ZQT2"/>
<evidence type="ECO:0000313" key="1">
    <source>
        <dbReference type="EMBL" id="VAW82956.1"/>
    </source>
</evidence>
<organism evidence="1">
    <name type="scientific">hydrothermal vent metagenome</name>
    <dbReference type="NCBI Taxonomy" id="652676"/>
    <lineage>
        <taxon>unclassified sequences</taxon>
        <taxon>metagenomes</taxon>
        <taxon>ecological metagenomes</taxon>
    </lineage>
</organism>
<reference evidence="1" key="1">
    <citation type="submission" date="2018-06" db="EMBL/GenBank/DDBJ databases">
        <authorList>
            <person name="Zhirakovskaya E."/>
        </authorList>
    </citation>
    <scope>NUCLEOTIDE SEQUENCE</scope>
</reference>